<name>A0A1G6GDV9_9ACTN</name>
<dbReference type="OrthoDB" id="9805629at2"/>
<evidence type="ECO:0000313" key="6">
    <source>
        <dbReference type="Proteomes" id="UP000199086"/>
    </source>
</evidence>
<dbReference type="InterPro" id="IPR029063">
    <property type="entry name" value="SAM-dependent_MTases_sf"/>
</dbReference>
<dbReference type="EMBL" id="FMYF01000001">
    <property type="protein sequence ID" value="SDB79925.1"/>
    <property type="molecule type" value="Genomic_DNA"/>
</dbReference>
<keyword evidence="1 5" id="KW-0489">Methyltransferase</keyword>
<evidence type="ECO:0000256" key="1">
    <source>
        <dbReference type="ARBA" id="ARBA00022603"/>
    </source>
</evidence>
<sequence>MIKYLGSKRTLVPVLGRLARAAEAGTALDLFTGTTRVAQEFCRQGAYVTAVDTAAYADVFARTYVELDAATVDVTAVRAAIDELNALPGTDGYVTETFCHRSRYFQPHNGRRIDAIRDAIERRWAGTWLWPVLLTSLLEAADAVDSTVGLQMAYLKKWSPRSYNGLRLAVPAFTPGTGRAVRTDAQRAVDELDRVDLAYLDSPYNQHRYYTNYHVWETLVRWDAPEVYGVACKRVDCRDAATKSPFNSRRTMPAALASVVEGVRADVVAVSINDESFVSRAEVEEMCRARGGAVEVLAFDSRRYVGSVIGVYDGKGRKVGSPGARSTTEFILLAGDPDRVAAMVELAADPGTVDPGVEPGTVDPDTAAVG</sequence>
<organism evidence="5 6">
    <name type="scientific">Raineyella antarctica</name>
    <dbReference type="NCBI Taxonomy" id="1577474"/>
    <lineage>
        <taxon>Bacteria</taxon>
        <taxon>Bacillati</taxon>
        <taxon>Actinomycetota</taxon>
        <taxon>Actinomycetes</taxon>
        <taxon>Propionibacteriales</taxon>
        <taxon>Propionibacteriaceae</taxon>
        <taxon>Raineyella</taxon>
    </lineage>
</organism>
<keyword evidence="3" id="KW-0949">S-adenosyl-L-methionine</keyword>
<dbReference type="InterPro" id="IPR012327">
    <property type="entry name" value="MeTrfase_D12"/>
</dbReference>
<protein>
    <submittedName>
        <fullName evidence="5">Adenine-specific DNA-methyltransferase</fullName>
    </submittedName>
</protein>
<dbReference type="Proteomes" id="UP000199086">
    <property type="component" value="Unassembled WGS sequence"/>
</dbReference>
<proteinExistence type="predicted"/>
<accession>A0A1G6GDV9</accession>
<dbReference type="GO" id="GO:0032259">
    <property type="term" value="P:methylation"/>
    <property type="evidence" value="ECO:0007669"/>
    <property type="project" value="UniProtKB-KW"/>
</dbReference>
<evidence type="ECO:0000256" key="4">
    <source>
        <dbReference type="SAM" id="MobiDB-lite"/>
    </source>
</evidence>
<dbReference type="STRING" id="1577474.GA0111570_101198"/>
<keyword evidence="2 5" id="KW-0808">Transferase</keyword>
<gene>
    <name evidence="5" type="ORF">GA0111570_101198</name>
</gene>
<dbReference type="RefSeq" id="WP_092605463.1">
    <property type="nucleotide sequence ID" value="NZ_FMYF01000001.1"/>
</dbReference>
<reference evidence="5 6" key="1">
    <citation type="submission" date="2016-06" db="EMBL/GenBank/DDBJ databases">
        <authorList>
            <person name="Olsen C.W."/>
            <person name="Carey S."/>
            <person name="Hinshaw L."/>
            <person name="Karasin A.I."/>
        </authorList>
    </citation>
    <scope>NUCLEOTIDE SEQUENCE [LARGE SCALE GENOMIC DNA]</scope>
    <source>
        <strain evidence="5 6">LZ-22</strain>
    </source>
</reference>
<evidence type="ECO:0000256" key="2">
    <source>
        <dbReference type="ARBA" id="ARBA00022679"/>
    </source>
</evidence>
<keyword evidence="6" id="KW-1185">Reference proteome</keyword>
<dbReference type="SUPFAM" id="SSF53335">
    <property type="entry name" value="S-adenosyl-L-methionine-dependent methyltransferases"/>
    <property type="match status" value="1"/>
</dbReference>
<evidence type="ECO:0000313" key="5">
    <source>
        <dbReference type="EMBL" id="SDB79925.1"/>
    </source>
</evidence>
<dbReference type="GO" id="GO:0009307">
    <property type="term" value="P:DNA restriction-modification system"/>
    <property type="evidence" value="ECO:0007669"/>
    <property type="project" value="InterPro"/>
</dbReference>
<feature type="region of interest" description="Disordered" evidence="4">
    <location>
        <begin position="350"/>
        <end position="370"/>
    </location>
</feature>
<dbReference type="Pfam" id="PF02086">
    <property type="entry name" value="MethyltransfD12"/>
    <property type="match status" value="1"/>
</dbReference>
<dbReference type="GO" id="GO:0009007">
    <property type="term" value="F:site-specific DNA-methyltransferase (adenine-specific) activity"/>
    <property type="evidence" value="ECO:0007669"/>
    <property type="project" value="UniProtKB-EC"/>
</dbReference>
<dbReference type="Gene3D" id="3.40.50.150">
    <property type="entry name" value="Vaccinia Virus protein VP39"/>
    <property type="match status" value="1"/>
</dbReference>
<evidence type="ECO:0000256" key="3">
    <source>
        <dbReference type="ARBA" id="ARBA00022691"/>
    </source>
</evidence>
<dbReference type="AlphaFoldDB" id="A0A1G6GDV9"/>